<keyword evidence="1 3" id="KW-0597">Phosphoprotein</keyword>
<keyword evidence="2" id="KW-0902">Two-component regulatory system</keyword>
<dbReference type="InterPro" id="IPR001633">
    <property type="entry name" value="EAL_dom"/>
</dbReference>
<dbReference type="GO" id="GO:0000160">
    <property type="term" value="P:phosphorelay signal transduction system"/>
    <property type="evidence" value="ECO:0007669"/>
    <property type="project" value="UniProtKB-KW"/>
</dbReference>
<organism evidence="6 7">
    <name type="scientific">Aliivibrio logei</name>
    <name type="common">Vibrio logei</name>
    <dbReference type="NCBI Taxonomy" id="688"/>
    <lineage>
        <taxon>Bacteria</taxon>
        <taxon>Pseudomonadati</taxon>
        <taxon>Pseudomonadota</taxon>
        <taxon>Gammaproteobacteria</taxon>
        <taxon>Vibrionales</taxon>
        <taxon>Vibrionaceae</taxon>
        <taxon>Aliivibrio</taxon>
    </lineage>
</organism>
<dbReference type="SMART" id="SM00052">
    <property type="entry name" value="EAL"/>
    <property type="match status" value="1"/>
</dbReference>
<evidence type="ECO:0000313" key="6">
    <source>
        <dbReference type="EMBL" id="OCH19610.1"/>
    </source>
</evidence>
<dbReference type="PANTHER" id="PTHR44591:SF14">
    <property type="entry name" value="PROTEIN PILG"/>
    <property type="match status" value="1"/>
</dbReference>
<dbReference type="PROSITE" id="PS50883">
    <property type="entry name" value="EAL"/>
    <property type="match status" value="1"/>
</dbReference>
<dbReference type="SUPFAM" id="SSF52172">
    <property type="entry name" value="CheY-like"/>
    <property type="match status" value="1"/>
</dbReference>
<gene>
    <name evidence="6" type="ORF">A6E04_16430</name>
</gene>
<dbReference type="RefSeq" id="WP_065611745.1">
    <property type="nucleotide sequence ID" value="NZ_CAWMPN010000015.1"/>
</dbReference>
<reference evidence="6 7" key="1">
    <citation type="submission" date="2016-06" db="EMBL/GenBank/DDBJ databases">
        <authorList>
            <person name="Kjaerup R.B."/>
            <person name="Dalgaard T.S."/>
            <person name="Juul-Madsen H.R."/>
        </authorList>
    </citation>
    <scope>NUCLEOTIDE SEQUENCE [LARGE SCALE GENOMIC DNA]</scope>
    <source>
        <strain evidence="6 7">1S159</strain>
    </source>
</reference>
<dbReference type="OrthoDB" id="5899850at2"/>
<dbReference type="SMART" id="SM00448">
    <property type="entry name" value="REC"/>
    <property type="match status" value="1"/>
</dbReference>
<accession>A0A1B9NWL1</accession>
<dbReference type="InterPro" id="IPR011006">
    <property type="entry name" value="CheY-like_superfamily"/>
</dbReference>
<dbReference type="SUPFAM" id="SSF141868">
    <property type="entry name" value="EAL domain-like"/>
    <property type="match status" value="1"/>
</dbReference>
<evidence type="ECO:0000259" key="4">
    <source>
        <dbReference type="PROSITE" id="PS50110"/>
    </source>
</evidence>
<name>A0A1B9NWL1_ALILO</name>
<dbReference type="EMBL" id="MAJU01000015">
    <property type="protein sequence ID" value="OCH19610.1"/>
    <property type="molecule type" value="Genomic_DNA"/>
</dbReference>
<dbReference type="AlphaFoldDB" id="A0A1B9NWL1"/>
<dbReference type="InterPro" id="IPR001789">
    <property type="entry name" value="Sig_transdc_resp-reg_receiver"/>
</dbReference>
<dbReference type="Pfam" id="PF00563">
    <property type="entry name" value="EAL"/>
    <property type="match status" value="1"/>
</dbReference>
<feature type="modified residue" description="4-aspartylphosphate" evidence="3">
    <location>
        <position position="57"/>
    </location>
</feature>
<comment type="caution">
    <text evidence="6">The sequence shown here is derived from an EMBL/GenBank/DDBJ whole genome shotgun (WGS) entry which is preliminary data.</text>
</comment>
<evidence type="ECO:0000256" key="1">
    <source>
        <dbReference type="ARBA" id="ARBA00022553"/>
    </source>
</evidence>
<dbReference type="Gene3D" id="3.20.20.450">
    <property type="entry name" value="EAL domain"/>
    <property type="match status" value="1"/>
</dbReference>
<feature type="domain" description="EAL" evidence="5">
    <location>
        <begin position="131"/>
        <end position="376"/>
    </location>
</feature>
<evidence type="ECO:0000313" key="7">
    <source>
        <dbReference type="Proteomes" id="UP000093523"/>
    </source>
</evidence>
<dbReference type="STRING" id="688.A6E04_16430"/>
<dbReference type="InterPro" id="IPR035919">
    <property type="entry name" value="EAL_sf"/>
</dbReference>
<dbReference type="Gene3D" id="3.40.50.2300">
    <property type="match status" value="1"/>
</dbReference>
<dbReference type="Proteomes" id="UP000093523">
    <property type="component" value="Unassembled WGS sequence"/>
</dbReference>
<dbReference type="PANTHER" id="PTHR44591">
    <property type="entry name" value="STRESS RESPONSE REGULATOR PROTEIN 1"/>
    <property type="match status" value="1"/>
</dbReference>
<evidence type="ECO:0000256" key="2">
    <source>
        <dbReference type="ARBA" id="ARBA00023012"/>
    </source>
</evidence>
<feature type="domain" description="Response regulatory" evidence="4">
    <location>
        <begin position="4"/>
        <end position="127"/>
    </location>
</feature>
<sequence length="382" mass="43953">MKNNILIVDDIEFSRKVISYIIRKKFNDDVNIIEANNSHDVEKILKSNVIINGIITDIIMPDGNGFDLINILSTNNHRIPIVIVSSVKMSILEKIMNLAEVSGVNIINSYKKPISSEDIIKSVESFIFHQRKSEDNDLNEERQTALVELFYQPQINTKDKVMIGAEAFIQWKNKEDSSVSKNVFMPKIDDMKKLLNFMRLSVLMLFDEVYAYFYDMGENFKVNLKIPLKIICDDEFIESISSKKERIPFNKIVFVIDCHDKIKDDVKLIDNTNKLKNIGIGIAINFCKQCDKNYISDTFKKMSLSGVTIEQNVPNSDVLHIRNSLSINDNDLIIYDVDNNEIKNSLIEQGLKYQQGNYLSPLMNPIDINKWIKNYESETSGI</sequence>
<proteinExistence type="predicted"/>
<dbReference type="InterPro" id="IPR050595">
    <property type="entry name" value="Bact_response_regulator"/>
</dbReference>
<evidence type="ECO:0000259" key="5">
    <source>
        <dbReference type="PROSITE" id="PS50883"/>
    </source>
</evidence>
<evidence type="ECO:0000256" key="3">
    <source>
        <dbReference type="PROSITE-ProRule" id="PRU00169"/>
    </source>
</evidence>
<protein>
    <submittedName>
        <fullName evidence="6">Response regulator</fullName>
    </submittedName>
</protein>
<dbReference type="PROSITE" id="PS50110">
    <property type="entry name" value="RESPONSE_REGULATORY"/>
    <property type="match status" value="1"/>
</dbReference>
<dbReference type="Pfam" id="PF00072">
    <property type="entry name" value="Response_reg"/>
    <property type="match status" value="1"/>
</dbReference>